<dbReference type="RefSeq" id="XP_017986534.1">
    <property type="nucleotide sequence ID" value="XM_018131578.1"/>
</dbReference>
<dbReference type="SUPFAM" id="SSF48371">
    <property type="entry name" value="ARM repeat"/>
    <property type="match status" value="1"/>
</dbReference>
<dbReference type="SUPFAM" id="SSF55486">
    <property type="entry name" value="Metalloproteases ('zincins'), catalytic domain"/>
    <property type="match status" value="1"/>
</dbReference>
<evidence type="ECO:0000259" key="11">
    <source>
        <dbReference type="Pfam" id="PF25577"/>
    </source>
</evidence>
<feature type="compositionally biased region" description="Low complexity" evidence="9">
    <location>
        <begin position="1341"/>
        <end position="1354"/>
    </location>
</feature>
<feature type="region of interest" description="Disordered" evidence="9">
    <location>
        <begin position="1341"/>
        <end position="1373"/>
    </location>
</feature>
<dbReference type="GO" id="GO:0005669">
    <property type="term" value="C:transcription factor TFIID complex"/>
    <property type="evidence" value="ECO:0007669"/>
    <property type="project" value="InterPro"/>
</dbReference>
<accession>A0A109UY08</accession>
<feature type="region of interest" description="Disordered" evidence="9">
    <location>
        <begin position="1281"/>
        <end position="1323"/>
    </location>
</feature>
<comment type="similarity">
    <text evidence="2">Belongs to the TAF2 family.</text>
</comment>
<dbReference type="GO" id="GO:0003682">
    <property type="term" value="F:chromatin binding"/>
    <property type="evidence" value="ECO:0007669"/>
    <property type="project" value="TreeGrafter"/>
</dbReference>
<dbReference type="PANTHER" id="PTHR15137">
    <property type="entry name" value="TRANSCRIPTION INITIATION FACTOR TFIID"/>
    <property type="match status" value="1"/>
</dbReference>
<evidence type="ECO:0000256" key="5">
    <source>
        <dbReference type="ARBA" id="ARBA00023163"/>
    </source>
</evidence>
<keyword evidence="4" id="KW-0805">Transcription regulation</keyword>
<evidence type="ECO:0000256" key="9">
    <source>
        <dbReference type="SAM" id="MobiDB-lite"/>
    </source>
</evidence>
<dbReference type="STRING" id="45286.A0A109UY08"/>
<dbReference type="GO" id="GO:0006367">
    <property type="term" value="P:transcription initiation at RNA polymerase II promoter"/>
    <property type="evidence" value="ECO:0007669"/>
    <property type="project" value="TreeGrafter"/>
</dbReference>
<dbReference type="SUPFAM" id="SSF63737">
    <property type="entry name" value="Leukotriene A4 hydrolase N-terminal domain"/>
    <property type="match status" value="1"/>
</dbReference>
<feature type="domain" description="Transcription initiation factor TFIID subunit 2 TPR repeats" evidence="11">
    <location>
        <begin position="814"/>
        <end position="1138"/>
    </location>
</feature>
<dbReference type="CDD" id="cd09839">
    <property type="entry name" value="M1_like_TAF2"/>
    <property type="match status" value="1"/>
</dbReference>
<feature type="domain" description="Transcription initiation factor TFIID subunit 2 Ig-like" evidence="10">
    <location>
        <begin position="612"/>
        <end position="813"/>
    </location>
</feature>
<dbReference type="EMBL" id="CP014243">
    <property type="protein sequence ID" value="AMD19538.1"/>
    <property type="molecule type" value="Genomic_DNA"/>
</dbReference>
<evidence type="ECO:0000256" key="1">
    <source>
        <dbReference type="ARBA" id="ARBA00004123"/>
    </source>
</evidence>
<dbReference type="Proteomes" id="UP000243052">
    <property type="component" value="Chromosome iii"/>
</dbReference>
<dbReference type="Pfam" id="PF25577">
    <property type="entry name" value="TPR_TAF2_C"/>
    <property type="match status" value="1"/>
</dbReference>
<evidence type="ECO:0000256" key="3">
    <source>
        <dbReference type="ARBA" id="ARBA00017363"/>
    </source>
</evidence>
<organism evidence="12 13">
    <name type="scientific">Eremothecium sinecaudum</name>
    <dbReference type="NCBI Taxonomy" id="45286"/>
    <lineage>
        <taxon>Eukaryota</taxon>
        <taxon>Fungi</taxon>
        <taxon>Dikarya</taxon>
        <taxon>Ascomycota</taxon>
        <taxon>Saccharomycotina</taxon>
        <taxon>Saccharomycetes</taxon>
        <taxon>Saccharomycetales</taxon>
        <taxon>Saccharomycetaceae</taxon>
        <taxon>Eremothecium</taxon>
    </lineage>
</organism>
<dbReference type="InterPro" id="IPR057345">
    <property type="entry name" value="Ig-like_TAF2"/>
</dbReference>
<evidence type="ECO:0000259" key="10">
    <source>
        <dbReference type="Pfam" id="PF25316"/>
    </source>
</evidence>
<proteinExistence type="inferred from homology"/>
<dbReference type="GeneID" id="28722741"/>
<evidence type="ECO:0000313" key="13">
    <source>
        <dbReference type="Proteomes" id="UP000243052"/>
    </source>
</evidence>
<dbReference type="InterPro" id="IPR042097">
    <property type="entry name" value="Aminopeptidase_N-like_N_sf"/>
</dbReference>
<dbReference type="InterPro" id="IPR016024">
    <property type="entry name" value="ARM-type_fold"/>
</dbReference>
<keyword evidence="6" id="KW-0539">Nucleus</keyword>
<dbReference type="InterPro" id="IPR037813">
    <property type="entry name" value="TAF2"/>
</dbReference>
<evidence type="ECO:0000313" key="12">
    <source>
        <dbReference type="EMBL" id="AMD19538.1"/>
    </source>
</evidence>
<evidence type="ECO:0000256" key="4">
    <source>
        <dbReference type="ARBA" id="ARBA00023015"/>
    </source>
</evidence>
<feature type="region of interest" description="Disordered" evidence="9">
    <location>
        <begin position="258"/>
        <end position="287"/>
    </location>
</feature>
<dbReference type="FunFam" id="1.10.390.10:FF:000011">
    <property type="entry name" value="Transcription initiation factor TFIID subunit"/>
    <property type="match status" value="1"/>
</dbReference>
<dbReference type="GO" id="GO:0016251">
    <property type="term" value="F:RNA polymerase II general transcription initiation factor activity"/>
    <property type="evidence" value="ECO:0007669"/>
    <property type="project" value="TreeGrafter"/>
</dbReference>
<sequence>MVHIKSTPRQTAPLPSVHTGPLFKVAHQRISIDVDLSKHSIVGFTEIIIIPLVQQLDYVQFDCKNMKIKDVIVENRRIEHYVHSDPYKRYSDMYCNVTQNVLQSHNGIEQSHLLRSKFGDFTEFPDDSANSQLLIKIPPSIKITLQDTASLANYTPITPSIRTPAQESIFSPITIRIDYELDHPNSGIHFDTSSSEQQYWNCYTCNTEWNSSVSHWLPCVDSLDEKCTYELEISVPKTVREIGTSKVIGAQLTRKRKLRSREYNEDEDEDEELEQDEEDNEDSPLDRDMVVVCSEFATTKESAHPTDMAKKVVTFQIFNPVAAHHIGWAVGSFDVWNLPPLHTSEEQDDEQEDQGISLPARDDGDVVSIQIYTLPTPDVNERIVLNTTLVCQHILDFYSKEFGSYPFSSYAVLFLPTVPDNTMDFASLTICNTRLLYPPELIDPMFTTMNQLCWALATQWSGVNITPLELNDMWCCIGMAGYMTFQFIKKLMGANEFKYRLKLASEATVAQDWERPPMARTFDNASYPVSSISRDVEFIKLKAPMVLYILDRRMTKTERSFGMSRVLPKIYLQAMSGDLSNNSLSTAHFQYVCERVNRSKLEPFFSQWVFGSGVPIFRITQRFNKKRMVVEMGIRQVQLQELGQGNIIGHNGFHTSAMNYLCHPDKQLTQVFTGSMTIRIHEADGTPYEHIVELKDVFTKLDIQYNTKYKRLKRRRKVNKPLKADVKDTGSLEPYNKEDEIKATGNDDDNEDIVLVNCLGDTLVSREDCQKWNLTDSTITGEDDDSQQQSEAFEWIRVDADFEWICKVYINQPDYMFVSQLQQDRDVEAQIESVRFFEDVVASSNINSQVYSSILTRAVMDDRYFYGVRLEACRALSKFVLKREEPNQFCGGPKHLISIFKHYFCYEDSDIQKNNDFSDIPRYLLRCAIPRYLSHSRNDEGKCPAFVKTFLLDLLRYNDNGDNPYDDVKYIVSLINSVVDCTLDDKEDKDFIDQLVKELQRFEHLDQWLPSYQLLITKAILRQYLRLAAEGMYKFEDTTKILEFTITDHVNQEIENVMHRREGLQDLCLTACNILLVISGIKNKEILKYFFENLCFNPDPYIRTKLVDVLIDAMNFIAAKGSIDDLNDDIEEILSYINPGSFLNEPGSTILIDDFTGEGNSRREMLLRSNTRGMISLVRSKFENYIPLKKIIWDVLHSPLISVYQRKRLFDLSRVIYRLEDSFRVKLPSPREKILVAKVLGSGKVVIKRESKFKVHLAPKGASANAESVAPKATAVQRKAAHTQNEKTVAPATKSQPTDPAAPRIRLNLSKTGKSANTSVAATPETGDVASVVANKPTDISSAANSTSNTPAAALPTGRAGRNSTVGRSLPKGRAQKGSVVKLGSLPLRYVKITLDKKRVDLSAVPFNNNVTVVKANLRTCLIKIRVPPDRIKVKKD</sequence>
<comment type="function">
    <text evidence="7">Functions as a component of the DNA-binding general transcription factor complex TFIID. Binding of TFIID to a promoter (with or without TATA element) is the initial step in pre-initiation complex (PIC) formation. TFIID plays a key role in the regulation of gene expression by RNA polymerase II through different activities such as transcription activator interaction, core promoter recognition and selectivity, TFIIA and TFIIB interaction, chromatin modification (histone acetylation by TAF1), facilitation of DNA opening and initiation of transcription.</text>
</comment>
<protein>
    <recommendedName>
        <fullName evidence="3">Transcription initiation factor TFIID subunit 2</fullName>
    </recommendedName>
    <alternativeName>
        <fullName evidence="8">TBP-associated factor 2</fullName>
    </alternativeName>
</protein>
<feature type="compositionally biased region" description="Acidic residues" evidence="9">
    <location>
        <begin position="264"/>
        <end position="283"/>
    </location>
</feature>
<feature type="compositionally biased region" description="Polar residues" evidence="9">
    <location>
        <begin position="1309"/>
        <end position="1321"/>
    </location>
</feature>
<reference evidence="12 13" key="1">
    <citation type="submission" date="2016-01" db="EMBL/GenBank/DDBJ databases">
        <title>Genome sequence of the yeast Holleya sinecauda.</title>
        <authorList>
            <person name="Dietrich F.S."/>
        </authorList>
    </citation>
    <scope>NUCLEOTIDE SEQUENCE [LARGE SCALE GENOMIC DNA]</scope>
    <source>
        <strain evidence="12 13">ATCC 58844</strain>
    </source>
</reference>
<dbReference type="Pfam" id="PF25316">
    <property type="entry name" value="TAF2_3rd"/>
    <property type="match status" value="1"/>
</dbReference>
<dbReference type="Gene3D" id="2.60.40.1730">
    <property type="entry name" value="tricorn interacting facor f3 domain"/>
    <property type="match status" value="1"/>
</dbReference>
<gene>
    <name evidence="12" type="ORF">AW171_hschr31376</name>
</gene>
<evidence type="ECO:0000256" key="2">
    <source>
        <dbReference type="ARBA" id="ARBA00010937"/>
    </source>
</evidence>
<dbReference type="InterPro" id="IPR057991">
    <property type="entry name" value="TPR_TAF2_C"/>
</dbReference>
<keyword evidence="13" id="KW-1185">Reference proteome</keyword>
<dbReference type="InterPro" id="IPR027268">
    <property type="entry name" value="Peptidase_M4/M1_CTD_sf"/>
</dbReference>
<comment type="subcellular location">
    <subcellularLocation>
        <location evidence="1">Nucleus</location>
    </subcellularLocation>
</comment>
<dbReference type="Gene3D" id="1.10.390.10">
    <property type="entry name" value="Neutral Protease Domain 2"/>
    <property type="match status" value="1"/>
</dbReference>
<evidence type="ECO:0000256" key="7">
    <source>
        <dbReference type="ARBA" id="ARBA00025346"/>
    </source>
</evidence>
<dbReference type="OrthoDB" id="308861at2759"/>
<evidence type="ECO:0000256" key="6">
    <source>
        <dbReference type="ARBA" id="ARBA00023242"/>
    </source>
</evidence>
<keyword evidence="5" id="KW-0804">Transcription</keyword>
<name>A0A109UY08_9SACH</name>
<feature type="compositionally biased region" description="Polar residues" evidence="9">
    <location>
        <begin position="1282"/>
        <end position="1298"/>
    </location>
</feature>
<dbReference type="GO" id="GO:0000976">
    <property type="term" value="F:transcription cis-regulatory region binding"/>
    <property type="evidence" value="ECO:0007669"/>
    <property type="project" value="TreeGrafter"/>
</dbReference>
<evidence type="ECO:0000256" key="8">
    <source>
        <dbReference type="ARBA" id="ARBA00076306"/>
    </source>
</evidence>
<dbReference type="PANTHER" id="PTHR15137:SF9">
    <property type="entry name" value="TRANSCRIPTION INITIATION FACTOR TFIID SUBUNIT 2"/>
    <property type="match status" value="1"/>
</dbReference>